<proteinExistence type="predicted"/>
<reference evidence="8" key="1">
    <citation type="submission" date="2016-10" db="EMBL/GenBank/DDBJ databases">
        <authorList>
            <person name="Varghese N."/>
            <person name="Submissions S."/>
        </authorList>
    </citation>
    <scope>NUCLEOTIDE SEQUENCE [LARGE SCALE GENOMIC DNA]</scope>
    <source>
        <strain evidence="8">LMG 26416</strain>
    </source>
</reference>
<keyword evidence="3 6" id="KW-0812">Transmembrane</keyword>
<keyword evidence="8" id="KW-1185">Reference proteome</keyword>
<protein>
    <submittedName>
        <fullName evidence="7">Threonine/homoserine/homoserine lactone efflux protein</fullName>
    </submittedName>
</protein>
<dbReference type="InterPro" id="IPR001123">
    <property type="entry name" value="LeuE-type"/>
</dbReference>
<feature type="transmembrane region" description="Helical" evidence="6">
    <location>
        <begin position="6"/>
        <end position="28"/>
    </location>
</feature>
<dbReference type="GO" id="GO:0015171">
    <property type="term" value="F:amino acid transmembrane transporter activity"/>
    <property type="evidence" value="ECO:0007669"/>
    <property type="project" value="TreeGrafter"/>
</dbReference>
<feature type="transmembrane region" description="Helical" evidence="6">
    <location>
        <begin position="151"/>
        <end position="176"/>
    </location>
</feature>
<comment type="subcellular location">
    <subcellularLocation>
        <location evidence="1">Cell membrane</location>
        <topology evidence="1">Multi-pass membrane protein</topology>
    </subcellularLocation>
</comment>
<evidence type="ECO:0000313" key="8">
    <source>
        <dbReference type="Proteomes" id="UP000199120"/>
    </source>
</evidence>
<organism evidence="7 8">
    <name type="scientific">Paraburkholderia caballeronis</name>
    <dbReference type="NCBI Taxonomy" id="416943"/>
    <lineage>
        <taxon>Bacteria</taxon>
        <taxon>Pseudomonadati</taxon>
        <taxon>Pseudomonadota</taxon>
        <taxon>Betaproteobacteria</taxon>
        <taxon>Burkholderiales</taxon>
        <taxon>Burkholderiaceae</taxon>
        <taxon>Paraburkholderia</taxon>
    </lineage>
</organism>
<dbReference type="RefSeq" id="WP_090549444.1">
    <property type="nucleotide sequence ID" value="NZ_FNSR01000002.1"/>
</dbReference>
<dbReference type="AlphaFoldDB" id="A0A1H7TX73"/>
<evidence type="ECO:0000256" key="4">
    <source>
        <dbReference type="ARBA" id="ARBA00022989"/>
    </source>
</evidence>
<dbReference type="GO" id="GO:0005886">
    <property type="term" value="C:plasma membrane"/>
    <property type="evidence" value="ECO:0007669"/>
    <property type="project" value="UniProtKB-SubCell"/>
</dbReference>
<keyword evidence="4 6" id="KW-1133">Transmembrane helix</keyword>
<dbReference type="Pfam" id="PF01810">
    <property type="entry name" value="LysE"/>
    <property type="match status" value="1"/>
</dbReference>
<dbReference type="PANTHER" id="PTHR30086">
    <property type="entry name" value="ARGININE EXPORTER PROTEIN ARGO"/>
    <property type="match status" value="1"/>
</dbReference>
<sequence>MNYTAQLAAIAGVMLLACVSPGPDMLAVTSHAFARRRAGVFAAAGIATSHAIWATLAVFGLGLILAQLAWLYEAIRIAGGVYLLYLGGKTLMGLRRSAGVSEPAAPVAAAAKSASGAHAYRRGLLVGLTNPKAAAFFGSLFVTLLPAHAPLWVHGATIATVAGVSIAWFTSIALLFSTGGVQRGYAKLRRPVDALMGAALVALGARLALDH</sequence>
<evidence type="ECO:0000256" key="3">
    <source>
        <dbReference type="ARBA" id="ARBA00022692"/>
    </source>
</evidence>
<evidence type="ECO:0000313" key="7">
    <source>
        <dbReference type="EMBL" id="SEL88547.1"/>
    </source>
</evidence>
<keyword evidence="5 6" id="KW-0472">Membrane</keyword>
<dbReference type="PIRSF" id="PIRSF006324">
    <property type="entry name" value="LeuE"/>
    <property type="match status" value="1"/>
</dbReference>
<gene>
    <name evidence="7" type="ORF">SAMN05192542_116110</name>
</gene>
<name>A0A1H7TX73_9BURK</name>
<dbReference type="OrthoDB" id="9804822at2"/>
<evidence type="ECO:0000256" key="1">
    <source>
        <dbReference type="ARBA" id="ARBA00004651"/>
    </source>
</evidence>
<feature type="transmembrane region" description="Helical" evidence="6">
    <location>
        <begin position="40"/>
        <end position="64"/>
    </location>
</feature>
<keyword evidence="2" id="KW-1003">Cell membrane</keyword>
<dbReference type="EMBL" id="FOAJ01000016">
    <property type="protein sequence ID" value="SEL88547.1"/>
    <property type="molecule type" value="Genomic_DNA"/>
</dbReference>
<accession>A0A1H7TX73</accession>
<evidence type="ECO:0000256" key="6">
    <source>
        <dbReference type="SAM" id="Phobius"/>
    </source>
</evidence>
<feature type="transmembrane region" description="Helical" evidence="6">
    <location>
        <begin position="124"/>
        <end position="145"/>
    </location>
</feature>
<dbReference type="PANTHER" id="PTHR30086:SF20">
    <property type="entry name" value="ARGININE EXPORTER PROTEIN ARGO-RELATED"/>
    <property type="match status" value="1"/>
</dbReference>
<dbReference type="Proteomes" id="UP000199120">
    <property type="component" value="Unassembled WGS sequence"/>
</dbReference>
<evidence type="ECO:0000256" key="2">
    <source>
        <dbReference type="ARBA" id="ARBA00022475"/>
    </source>
</evidence>
<dbReference type="STRING" id="416943.SAMN05445871_4700"/>
<evidence type="ECO:0000256" key="5">
    <source>
        <dbReference type="ARBA" id="ARBA00023136"/>
    </source>
</evidence>